<gene>
    <name evidence="1" type="ORF">OH818_07265</name>
</gene>
<reference evidence="1" key="1">
    <citation type="submission" date="2022-12" db="EMBL/GenBank/DDBJ databases">
        <title>Jiella pelagia sp. nov., isolated from phosphonate enriched culture of Northwest Pacific surface seawater.</title>
        <authorList>
            <person name="Shin D.Y."/>
            <person name="Hwang C.Y."/>
        </authorList>
    </citation>
    <scope>NUCLEOTIDE SEQUENCE</scope>
    <source>
        <strain evidence="1">HL-NP1</strain>
    </source>
</reference>
<protein>
    <submittedName>
        <fullName evidence="1">Uncharacterized protein</fullName>
    </submittedName>
</protein>
<name>A0ABY7C7R6_9HYPH</name>
<evidence type="ECO:0000313" key="1">
    <source>
        <dbReference type="EMBL" id="WAP71385.1"/>
    </source>
</evidence>
<dbReference type="EMBL" id="CP114029">
    <property type="protein sequence ID" value="WAP71385.1"/>
    <property type="molecule type" value="Genomic_DNA"/>
</dbReference>
<dbReference type="Proteomes" id="UP001164020">
    <property type="component" value="Chromosome"/>
</dbReference>
<sequence>MMSRAQLITRLQELQKMPKFEKRDIRSIAGFLPNEALEKHVKACEEAAQR</sequence>
<proteinExistence type="predicted"/>
<keyword evidence="2" id="KW-1185">Reference proteome</keyword>
<evidence type="ECO:0000313" key="2">
    <source>
        <dbReference type="Proteomes" id="UP001164020"/>
    </source>
</evidence>
<dbReference type="RefSeq" id="WP_268883928.1">
    <property type="nucleotide sequence ID" value="NZ_CP114029.1"/>
</dbReference>
<organism evidence="1 2">
    <name type="scientific">Jiella pelagia</name>
    <dbReference type="NCBI Taxonomy" id="2986949"/>
    <lineage>
        <taxon>Bacteria</taxon>
        <taxon>Pseudomonadati</taxon>
        <taxon>Pseudomonadota</taxon>
        <taxon>Alphaproteobacteria</taxon>
        <taxon>Hyphomicrobiales</taxon>
        <taxon>Aurantimonadaceae</taxon>
        <taxon>Jiella</taxon>
    </lineage>
</organism>
<accession>A0ABY7C7R6</accession>